<dbReference type="EMBL" id="JAQQBR010001836">
    <property type="protein sequence ID" value="KAK0159865.1"/>
    <property type="molecule type" value="Genomic_DNA"/>
</dbReference>
<keyword evidence="2" id="KW-1185">Reference proteome</keyword>
<sequence length="143" mass="16398">MLKKVKKKTLSCKFKNLVEFTVLTIKLGKKLPGDFDEHKYRTGGLLFASNELFGLTKQLEKCVLRAISKNLTNLETISEISIALKKGVLLEVGCLEHENELSKKIIDIYIVMRAHFLAKSENKRYGDVKTKRKINRENAKLLF</sequence>
<proteinExistence type="predicted"/>
<protein>
    <submittedName>
        <fullName evidence="1">Uncharacterized protein</fullName>
    </submittedName>
</protein>
<gene>
    <name evidence="1" type="ORF">PV327_010931</name>
</gene>
<name>A0AA39C8I7_MICHY</name>
<evidence type="ECO:0000313" key="2">
    <source>
        <dbReference type="Proteomes" id="UP001168972"/>
    </source>
</evidence>
<comment type="caution">
    <text evidence="1">The sequence shown here is derived from an EMBL/GenBank/DDBJ whole genome shotgun (WGS) entry which is preliminary data.</text>
</comment>
<dbReference type="Proteomes" id="UP001168972">
    <property type="component" value="Unassembled WGS sequence"/>
</dbReference>
<reference evidence="1" key="1">
    <citation type="journal article" date="2023" name="bioRxiv">
        <title>Scaffold-level genome assemblies of two parasitoid biocontrol wasps reveal the parthenogenesis mechanism and an associated novel virus.</title>
        <authorList>
            <person name="Inwood S."/>
            <person name="Skelly J."/>
            <person name="Guhlin J."/>
            <person name="Harrop T."/>
            <person name="Goldson S."/>
            <person name="Dearden P."/>
        </authorList>
    </citation>
    <scope>NUCLEOTIDE SEQUENCE</scope>
    <source>
        <strain evidence="1">Lincoln</strain>
        <tissue evidence="1">Whole body</tissue>
    </source>
</reference>
<evidence type="ECO:0000313" key="1">
    <source>
        <dbReference type="EMBL" id="KAK0159865.1"/>
    </source>
</evidence>
<dbReference type="AlphaFoldDB" id="A0AA39C8I7"/>
<organism evidence="1 2">
    <name type="scientific">Microctonus hyperodae</name>
    <name type="common">Parasitoid wasp</name>
    <dbReference type="NCBI Taxonomy" id="165561"/>
    <lineage>
        <taxon>Eukaryota</taxon>
        <taxon>Metazoa</taxon>
        <taxon>Ecdysozoa</taxon>
        <taxon>Arthropoda</taxon>
        <taxon>Hexapoda</taxon>
        <taxon>Insecta</taxon>
        <taxon>Pterygota</taxon>
        <taxon>Neoptera</taxon>
        <taxon>Endopterygota</taxon>
        <taxon>Hymenoptera</taxon>
        <taxon>Apocrita</taxon>
        <taxon>Ichneumonoidea</taxon>
        <taxon>Braconidae</taxon>
        <taxon>Euphorinae</taxon>
        <taxon>Microctonus</taxon>
    </lineage>
</organism>
<accession>A0AA39C8I7</accession>
<reference evidence="1" key="2">
    <citation type="submission" date="2023-03" db="EMBL/GenBank/DDBJ databases">
        <authorList>
            <person name="Inwood S.N."/>
            <person name="Skelly J.G."/>
            <person name="Guhlin J."/>
            <person name="Harrop T.W.R."/>
            <person name="Goldson S.G."/>
            <person name="Dearden P.K."/>
        </authorList>
    </citation>
    <scope>NUCLEOTIDE SEQUENCE</scope>
    <source>
        <strain evidence="1">Lincoln</strain>
        <tissue evidence="1">Whole body</tissue>
    </source>
</reference>